<evidence type="ECO:0000313" key="3">
    <source>
        <dbReference type="Proteomes" id="UP000019149"/>
    </source>
</evidence>
<dbReference type="GeneID" id="36342147"/>
<feature type="transmembrane region" description="Helical" evidence="1">
    <location>
        <begin position="12"/>
        <end position="33"/>
    </location>
</feature>
<dbReference type="CTD" id="36342147"/>
<reference evidence="2 3" key="1">
    <citation type="journal article" date="2013" name="Nat. Genet.">
        <title>The genome of the hydatid tapeworm Echinococcus granulosus.</title>
        <authorList>
            <person name="Zheng H."/>
            <person name="Zhang W."/>
            <person name="Zhang L."/>
            <person name="Zhang Z."/>
            <person name="Li J."/>
            <person name="Lu G."/>
            <person name="Zhu Y."/>
            <person name="Wang Y."/>
            <person name="Huang Y."/>
            <person name="Liu J."/>
            <person name="Kang H."/>
            <person name="Chen J."/>
            <person name="Wang L."/>
            <person name="Chen A."/>
            <person name="Yu S."/>
            <person name="Gao Z."/>
            <person name="Jin L."/>
            <person name="Gu W."/>
            <person name="Wang Z."/>
            <person name="Zhao L."/>
            <person name="Shi B."/>
            <person name="Wen H."/>
            <person name="Lin R."/>
            <person name="Jones M.K."/>
            <person name="Brejova B."/>
            <person name="Vinar T."/>
            <person name="Zhao G."/>
            <person name="McManus D.P."/>
            <person name="Chen Z."/>
            <person name="Zhou Y."/>
            <person name="Wang S."/>
        </authorList>
    </citation>
    <scope>NUCLEOTIDE SEQUENCE [LARGE SCALE GENOMIC DNA]</scope>
</reference>
<dbReference type="Proteomes" id="UP000019149">
    <property type="component" value="Unassembled WGS sequence"/>
</dbReference>
<dbReference type="EMBL" id="APAU02000056">
    <property type="protein sequence ID" value="EUB58761.1"/>
    <property type="molecule type" value="Genomic_DNA"/>
</dbReference>
<sequence length="105" mass="11092">MRPCFRIPPPDWPGVIALCSNLIVGATGVVALSAVGACLVVVAFPSTVFTPGVTRLILATEREIITRKLNFNARRQLGATSACVESTVEPSAALHNIKPQLLLLA</sequence>
<organism evidence="2 3">
    <name type="scientific">Echinococcus granulosus</name>
    <name type="common">Hydatid tapeworm</name>
    <dbReference type="NCBI Taxonomy" id="6210"/>
    <lineage>
        <taxon>Eukaryota</taxon>
        <taxon>Metazoa</taxon>
        <taxon>Spiralia</taxon>
        <taxon>Lophotrochozoa</taxon>
        <taxon>Platyhelminthes</taxon>
        <taxon>Cestoda</taxon>
        <taxon>Eucestoda</taxon>
        <taxon>Cyclophyllidea</taxon>
        <taxon>Taeniidae</taxon>
        <taxon>Echinococcus</taxon>
        <taxon>Echinococcus granulosus group</taxon>
    </lineage>
</organism>
<evidence type="ECO:0000313" key="2">
    <source>
        <dbReference type="EMBL" id="EUB58761.1"/>
    </source>
</evidence>
<proteinExistence type="predicted"/>
<protein>
    <submittedName>
        <fullName evidence="2">Uncharacterized protein</fullName>
    </submittedName>
</protein>
<comment type="caution">
    <text evidence="2">The sequence shown here is derived from an EMBL/GenBank/DDBJ whole genome shotgun (WGS) entry which is preliminary data.</text>
</comment>
<keyword evidence="3" id="KW-1185">Reference proteome</keyword>
<gene>
    <name evidence="2" type="ORF">EGR_06432</name>
</gene>
<keyword evidence="1" id="KW-1133">Transmembrane helix</keyword>
<dbReference type="KEGG" id="egl:EGR_06432"/>
<dbReference type="RefSeq" id="XP_024349957.1">
    <property type="nucleotide sequence ID" value="XM_024495681.1"/>
</dbReference>
<keyword evidence="1" id="KW-0472">Membrane</keyword>
<evidence type="ECO:0000256" key="1">
    <source>
        <dbReference type="SAM" id="Phobius"/>
    </source>
</evidence>
<name>W6UD72_ECHGR</name>
<accession>W6UD72</accession>
<dbReference type="AlphaFoldDB" id="W6UD72"/>
<keyword evidence="1" id="KW-0812">Transmembrane</keyword>